<dbReference type="EMBL" id="JAPDRN010000165">
    <property type="protein sequence ID" value="KAJ9617364.1"/>
    <property type="molecule type" value="Genomic_DNA"/>
</dbReference>
<keyword evidence="3" id="KW-0560">Oxidoreductase</keyword>
<dbReference type="PRINTS" id="PR00420">
    <property type="entry name" value="RNGMNOXGNASE"/>
</dbReference>
<dbReference type="InterPro" id="IPR050407">
    <property type="entry name" value="Geranylgeranyl_reductase"/>
</dbReference>
<sequence>MSATSTNPGKKRLTQSLEQVKFRLPTPARFISTSPPLHRLTTRRLDAASPFSSGDAAMPHTPTANDYDVIIVGASFAGAACALAAAQYGLRACVLERKTDPGERLHTTGIVVKEAMQHTWLGRMPEQLVQRVARVRLYAPNLRNVLLAAPGYYFLTTDTPNLMRWLASELRASGVDLRLQQSFTRACRDGDAWQVEGVGRTAYLVGADGARSRVALRTGLGQVRDNLYGVEREFAGVQLPEGDALHCFVSRRFAPGYIGWAAQNPTGVQVGLALRHDPAHARAPDIEGFLEHVRDVVGLPHSAQVAGTRAGLVPCGLPDGPITAPGVILTGDAAGVVSPLSAGGIHSSWRHGWAVGDAIGLHRRGKGPAAEQVARQAAPTFHRKRVLRWAMDHLQRDWPVDALLRTGPVRRLAEQIYFHRRGVRA</sequence>
<reference evidence="5" key="1">
    <citation type="submission" date="2022-10" db="EMBL/GenBank/DDBJ databases">
        <title>Culturing micro-colonial fungi from biological soil crusts in the Mojave desert and describing Neophaeococcomyces mojavensis, and introducing the new genera and species Taxawa tesnikishii.</title>
        <authorList>
            <person name="Kurbessoian T."/>
            <person name="Stajich J.E."/>
        </authorList>
    </citation>
    <scope>NUCLEOTIDE SEQUENCE</scope>
    <source>
        <strain evidence="5">TK_35</strain>
    </source>
</reference>
<protein>
    <recommendedName>
        <fullName evidence="4">FAD-binding domain-containing protein</fullName>
    </recommendedName>
</protein>
<feature type="domain" description="FAD-binding" evidence="4">
    <location>
        <begin position="66"/>
        <end position="221"/>
    </location>
</feature>
<evidence type="ECO:0000256" key="3">
    <source>
        <dbReference type="ARBA" id="ARBA00023002"/>
    </source>
</evidence>
<dbReference type="InterPro" id="IPR036188">
    <property type="entry name" value="FAD/NAD-bd_sf"/>
</dbReference>
<dbReference type="InterPro" id="IPR002938">
    <property type="entry name" value="FAD-bd"/>
</dbReference>
<evidence type="ECO:0000259" key="4">
    <source>
        <dbReference type="Pfam" id="PF01494"/>
    </source>
</evidence>
<dbReference type="Pfam" id="PF01494">
    <property type="entry name" value="FAD_binding_3"/>
    <property type="match status" value="1"/>
</dbReference>
<name>A0AA39CPR9_9EURO</name>
<organism evidence="5">
    <name type="scientific">Knufia peltigerae</name>
    <dbReference type="NCBI Taxonomy" id="1002370"/>
    <lineage>
        <taxon>Eukaryota</taxon>
        <taxon>Fungi</taxon>
        <taxon>Dikarya</taxon>
        <taxon>Ascomycota</taxon>
        <taxon>Pezizomycotina</taxon>
        <taxon>Eurotiomycetes</taxon>
        <taxon>Chaetothyriomycetidae</taxon>
        <taxon>Chaetothyriales</taxon>
        <taxon>Trichomeriaceae</taxon>
        <taxon>Knufia</taxon>
    </lineage>
</organism>
<keyword evidence="2" id="KW-0274">FAD</keyword>
<dbReference type="PANTHER" id="PTHR42685">
    <property type="entry name" value="GERANYLGERANYL DIPHOSPHATE REDUCTASE"/>
    <property type="match status" value="1"/>
</dbReference>
<evidence type="ECO:0000256" key="1">
    <source>
        <dbReference type="ARBA" id="ARBA00022630"/>
    </source>
</evidence>
<dbReference type="Gene3D" id="3.50.50.60">
    <property type="entry name" value="FAD/NAD(P)-binding domain"/>
    <property type="match status" value="1"/>
</dbReference>
<evidence type="ECO:0000256" key="2">
    <source>
        <dbReference type="ARBA" id="ARBA00022827"/>
    </source>
</evidence>
<keyword evidence="1" id="KW-0285">Flavoprotein</keyword>
<dbReference type="SUPFAM" id="SSF51905">
    <property type="entry name" value="FAD/NAD(P)-binding domain"/>
    <property type="match status" value="1"/>
</dbReference>
<gene>
    <name evidence="5" type="ORF">H2204_013906</name>
</gene>
<comment type="caution">
    <text evidence="5">The sequence shown here is derived from an EMBL/GenBank/DDBJ whole genome shotgun (WGS) entry which is preliminary data.</text>
</comment>
<dbReference type="AlphaFoldDB" id="A0AA39CPR9"/>
<dbReference type="GO" id="GO:0071949">
    <property type="term" value="F:FAD binding"/>
    <property type="evidence" value="ECO:0007669"/>
    <property type="project" value="InterPro"/>
</dbReference>
<dbReference type="GO" id="GO:0016491">
    <property type="term" value="F:oxidoreductase activity"/>
    <property type="evidence" value="ECO:0007669"/>
    <property type="project" value="UniProtKB-KW"/>
</dbReference>
<proteinExistence type="predicted"/>
<dbReference type="PANTHER" id="PTHR42685:SF22">
    <property type="entry name" value="CONDITIONED MEDIUM FACTOR RECEPTOR 1"/>
    <property type="match status" value="1"/>
</dbReference>
<accession>A0AA39CPR9</accession>
<evidence type="ECO:0000313" key="5">
    <source>
        <dbReference type="EMBL" id="KAJ9617364.1"/>
    </source>
</evidence>